<dbReference type="SUPFAM" id="SSF56112">
    <property type="entry name" value="Protein kinase-like (PK-like)"/>
    <property type="match status" value="1"/>
</dbReference>
<feature type="compositionally biased region" description="Basic residues" evidence="15">
    <location>
        <begin position="519"/>
        <end position="532"/>
    </location>
</feature>
<name>A0AA38LQK6_9TREE</name>
<comment type="similarity">
    <text evidence="2">Belongs to the protein kinase superfamily. RIO-type Ser/Thr kinase family.</text>
</comment>
<dbReference type="AlphaFoldDB" id="A0AA38LQK6"/>
<dbReference type="RefSeq" id="XP_052943224.1">
    <property type="nucleotide sequence ID" value="XM_053085806.1"/>
</dbReference>
<feature type="compositionally biased region" description="Acidic residues" evidence="15">
    <location>
        <begin position="316"/>
        <end position="326"/>
    </location>
</feature>
<keyword evidence="9" id="KW-0067">ATP-binding</keyword>
<evidence type="ECO:0000256" key="9">
    <source>
        <dbReference type="ARBA" id="ARBA00022840"/>
    </source>
</evidence>
<keyword evidence="7" id="KW-0547">Nucleotide-binding</keyword>
<accession>A0AA38LQK6</accession>
<dbReference type="GO" id="GO:0005634">
    <property type="term" value="C:nucleus"/>
    <property type="evidence" value="ECO:0007669"/>
    <property type="project" value="TreeGrafter"/>
</dbReference>
<dbReference type="InterPro" id="IPR036388">
    <property type="entry name" value="WH-like_DNA-bd_sf"/>
</dbReference>
<comment type="caution">
    <text evidence="17">The sequence shown here is derived from an EMBL/GenBank/DDBJ whole genome shotgun (WGS) entry which is preliminary data.</text>
</comment>
<feature type="compositionally biased region" description="Acidic residues" evidence="15">
    <location>
        <begin position="297"/>
        <end position="306"/>
    </location>
</feature>
<dbReference type="GeneID" id="77725007"/>
<dbReference type="EMBL" id="JAKWFO010000008">
    <property type="protein sequence ID" value="KAI9633447.1"/>
    <property type="molecule type" value="Genomic_DNA"/>
</dbReference>
<evidence type="ECO:0000256" key="14">
    <source>
        <dbReference type="ARBA" id="ARBA00068837"/>
    </source>
</evidence>
<reference evidence="17" key="1">
    <citation type="journal article" date="2022" name="G3 (Bethesda)">
        <title>High quality genome of the basidiomycete yeast Dioszegia hungarica PDD-24b-2 isolated from cloud water.</title>
        <authorList>
            <person name="Jarrige D."/>
            <person name="Haridas S."/>
            <person name="Bleykasten-Grosshans C."/>
            <person name="Joly M."/>
            <person name="Nadalig T."/>
            <person name="Sancelme M."/>
            <person name="Vuilleumier S."/>
            <person name="Grigoriev I.V."/>
            <person name="Amato P."/>
            <person name="Bringel F."/>
        </authorList>
    </citation>
    <scope>NUCLEOTIDE SEQUENCE</scope>
    <source>
        <strain evidence="17">PDD-24b-2</strain>
    </source>
</reference>
<keyword evidence="18" id="KW-1185">Reference proteome</keyword>
<keyword evidence="5" id="KW-0808">Transferase</keyword>
<dbReference type="InterPro" id="IPR030484">
    <property type="entry name" value="Rio2"/>
</dbReference>
<gene>
    <name evidence="17" type="ORF">MKK02DRAFT_17543</name>
</gene>
<dbReference type="FunFam" id="3.30.200.20:FF:000052">
    <property type="entry name" value="Serine/threonine-protein kinase RIO2"/>
    <property type="match status" value="1"/>
</dbReference>
<protein>
    <recommendedName>
        <fullName evidence="13">Serine/threonine-protein kinase RIO2</fullName>
        <ecNumber evidence="3">2.7.11.1</ecNumber>
    </recommendedName>
    <alternativeName>
        <fullName evidence="14">Serine/threonine-protein kinase rio2</fullName>
    </alternativeName>
</protein>
<keyword evidence="4" id="KW-0723">Serine/threonine-protein kinase</keyword>
<dbReference type="InterPro" id="IPR036390">
    <property type="entry name" value="WH_DNA-bd_sf"/>
</dbReference>
<evidence type="ECO:0000256" key="10">
    <source>
        <dbReference type="ARBA" id="ARBA00022842"/>
    </source>
</evidence>
<dbReference type="GO" id="GO:0030688">
    <property type="term" value="C:preribosome, small subunit precursor"/>
    <property type="evidence" value="ECO:0007669"/>
    <property type="project" value="TreeGrafter"/>
</dbReference>
<feature type="compositionally biased region" description="Acidic residues" evidence="15">
    <location>
        <begin position="377"/>
        <end position="405"/>
    </location>
</feature>
<dbReference type="InterPro" id="IPR000687">
    <property type="entry name" value="RIO_kinase"/>
</dbReference>
<dbReference type="EC" id="2.7.11.1" evidence="3"/>
<feature type="compositionally biased region" description="Basic and acidic residues" evidence="15">
    <location>
        <begin position="506"/>
        <end position="518"/>
    </location>
</feature>
<evidence type="ECO:0000256" key="4">
    <source>
        <dbReference type="ARBA" id="ARBA00022527"/>
    </source>
</evidence>
<dbReference type="GO" id="GO:0005829">
    <property type="term" value="C:cytosol"/>
    <property type="evidence" value="ECO:0007669"/>
    <property type="project" value="TreeGrafter"/>
</dbReference>
<comment type="catalytic activity">
    <reaction evidence="11">
        <text>L-threonyl-[protein] + ATP = O-phospho-L-threonyl-[protein] + ADP + H(+)</text>
        <dbReference type="Rhea" id="RHEA:46608"/>
        <dbReference type="Rhea" id="RHEA-COMP:11060"/>
        <dbReference type="Rhea" id="RHEA-COMP:11605"/>
        <dbReference type="ChEBI" id="CHEBI:15378"/>
        <dbReference type="ChEBI" id="CHEBI:30013"/>
        <dbReference type="ChEBI" id="CHEBI:30616"/>
        <dbReference type="ChEBI" id="CHEBI:61977"/>
        <dbReference type="ChEBI" id="CHEBI:456216"/>
        <dbReference type="EC" id="2.7.11.1"/>
    </reaction>
</comment>
<proteinExistence type="inferred from homology"/>
<dbReference type="FunFam" id="1.10.510.10:FF:001094">
    <property type="entry name" value="RIO kinase 2"/>
    <property type="match status" value="1"/>
</dbReference>
<dbReference type="Gene3D" id="3.30.200.20">
    <property type="entry name" value="Phosphorylase Kinase, domain 1"/>
    <property type="match status" value="1"/>
</dbReference>
<evidence type="ECO:0000256" key="6">
    <source>
        <dbReference type="ARBA" id="ARBA00022723"/>
    </source>
</evidence>
<evidence type="ECO:0000256" key="11">
    <source>
        <dbReference type="ARBA" id="ARBA00047899"/>
    </source>
</evidence>
<dbReference type="Proteomes" id="UP001164286">
    <property type="component" value="Unassembled WGS sequence"/>
</dbReference>
<dbReference type="InterPro" id="IPR018935">
    <property type="entry name" value="RIO_kinase_CS"/>
</dbReference>
<dbReference type="InterPro" id="IPR011009">
    <property type="entry name" value="Kinase-like_dom_sf"/>
</dbReference>
<organism evidence="17 18">
    <name type="scientific">Dioszegia hungarica</name>
    <dbReference type="NCBI Taxonomy" id="4972"/>
    <lineage>
        <taxon>Eukaryota</taxon>
        <taxon>Fungi</taxon>
        <taxon>Dikarya</taxon>
        <taxon>Basidiomycota</taxon>
        <taxon>Agaricomycotina</taxon>
        <taxon>Tremellomycetes</taxon>
        <taxon>Tremellales</taxon>
        <taxon>Bulleribasidiaceae</taxon>
        <taxon>Dioszegia</taxon>
    </lineage>
</organism>
<dbReference type="PANTHER" id="PTHR45852:SF1">
    <property type="entry name" value="SERINE_THREONINE-PROTEIN KINASE RIO2"/>
    <property type="match status" value="1"/>
</dbReference>
<dbReference type="GO" id="GO:0046872">
    <property type="term" value="F:metal ion binding"/>
    <property type="evidence" value="ECO:0007669"/>
    <property type="project" value="UniProtKB-KW"/>
</dbReference>
<feature type="region of interest" description="Disordered" evidence="15">
    <location>
        <begin position="297"/>
        <end position="338"/>
    </location>
</feature>
<dbReference type="GO" id="GO:0030490">
    <property type="term" value="P:maturation of SSU-rRNA"/>
    <property type="evidence" value="ECO:0007669"/>
    <property type="project" value="TreeGrafter"/>
</dbReference>
<dbReference type="PANTHER" id="PTHR45852">
    <property type="entry name" value="SER/THR-PROTEIN KINASE RIO2"/>
    <property type="match status" value="1"/>
</dbReference>
<dbReference type="Pfam" id="PF01163">
    <property type="entry name" value="RIO1"/>
    <property type="match status" value="1"/>
</dbReference>
<dbReference type="CDD" id="cd05144">
    <property type="entry name" value="RIO2_C"/>
    <property type="match status" value="1"/>
</dbReference>
<evidence type="ECO:0000256" key="7">
    <source>
        <dbReference type="ARBA" id="ARBA00022741"/>
    </source>
</evidence>
<dbReference type="InterPro" id="IPR018934">
    <property type="entry name" value="RIO_dom"/>
</dbReference>
<evidence type="ECO:0000256" key="1">
    <source>
        <dbReference type="ARBA" id="ARBA00001946"/>
    </source>
</evidence>
<evidence type="ECO:0000259" key="16">
    <source>
        <dbReference type="SMART" id="SM00090"/>
    </source>
</evidence>
<evidence type="ECO:0000313" key="18">
    <source>
        <dbReference type="Proteomes" id="UP001164286"/>
    </source>
</evidence>
<keyword evidence="10" id="KW-0460">Magnesium</keyword>
<dbReference type="InterPro" id="IPR015285">
    <property type="entry name" value="RIO2_wHTH_N"/>
</dbReference>
<dbReference type="PROSITE" id="PS01245">
    <property type="entry name" value="RIO1"/>
    <property type="match status" value="1"/>
</dbReference>
<dbReference type="Pfam" id="PF09202">
    <property type="entry name" value="Rio2_N"/>
    <property type="match status" value="1"/>
</dbReference>
<feature type="compositionally biased region" description="Basic residues" evidence="15">
    <location>
        <begin position="480"/>
        <end position="489"/>
    </location>
</feature>
<feature type="region of interest" description="Disordered" evidence="15">
    <location>
        <begin position="376"/>
        <end position="547"/>
    </location>
</feature>
<evidence type="ECO:0000256" key="3">
    <source>
        <dbReference type="ARBA" id="ARBA00012513"/>
    </source>
</evidence>
<keyword evidence="8 17" id="KW-0418">Kinase</keyword>
<dbReference type="SUPFAM" id="SSF46785">
    <property type="entry name" value="Winged helix' DNA-binding domain"/>
    <property type="match status" value="1"/>
</dbReference>
<evidence type="ECO:0000256" key="8">
    <source>
        <dbReference type="ARBA" id="ARBA00022777"/>
    </source>
</evidence>
<keyword evidence="6" id="KW-0479">Metal-binding</keyword>
<sequence length="547" mass="61166">MRLDATDLRYVLPDEFRVLTAVEIGSKNHEVVPTSLIAEISAVRGGNVNKALGALAKRDLVARVQNAKYDGYRLTYGGLDYLALRTFSRRKPPSVASVGKKIGVGKESDIYVVKDEERDSRVLKLHRLGRISFRAIKSKRDYLGKRKSASWMYMSRLAAQKEFAFMKVLYQHGFPVPVPIDQARHCIVMSLIDSYPLRQIDKVPDPADLYSKLMTLILEFAHAGLIHGDFNEFNILIKRKDGEPIVIDFPQMVSTRHENAEYFFNRDVNCIRRFFTRRFGFVGTTWPTWKDVLEEEDAGVEDEADGAEANGAGEETTVEGETEDVEDSPKPSVGDPKAGKRLRLDLEVEASGFGRALQRELEDYMIEVQDMPLSGPEYEEDEEADGEEDGEEDQVNAEEEADLSEPADPTPPAPFDETAFQSQISTRLEKMRLSKALGNDEDYISPPSAEEKANNSDSDSSEDLLSDGPPQSDFTAYTRTRVHHARPTAKKLDTNPLSLKNVVARQVEKELAGSDKRSVKGKVGKAKGHKWKANPNYSVGGKGDGWQ</sequence>
<evidence type="ECO:0000256" key="12">
    <source>
        <dbReference type="ARBA" id="ARBA00048679"/>
    </source>
</evidence>
<dbReference type="GO" id="GO:0004674">
    <property type="term" value="F:protein serine/threonine kinase activity"/>
    <property type="evidence" value="ECO:0007669"/>
    <property type="project" value="UniProtKB-KW"/>
</dbReference>
<dbReference type="FunFam" id="1.10.10.10:FF:000053">
    <property type="entry name" value="Serine/threonine-protein kinase RIO2"/>
    <property type="match status" value="1"/>
</dbReference>
<comment type="cofactor">
    <cofactor evidence="1">
        <name>Mg(2+)</name>
        <dbReference type="ChEBI" id="CHEBI:18420"/>
    </cofactor>
</comment>
<feature type="domain" description="RIO kinase" evidence="16">
    <location>
        <begin position="65"/>
        <end position="294"/>
    </location>
</feature>
<dbReference type="Gene3D" id="1.10.510.10">
    <property type="entry name" value="Transferase(Phosphotransferase) domain 1"/>
    <property type="match status" value="1"/>
</dbReference>
<dbReference type="Gene3D" id="1.10.10.10">
    <property type="entry name" value="Winged helix-like DNA-binding domain superfamily/Winged helix DNA-binding domain"/>
    <property type="match status" value="1"/>
</dbReference>
<evidence type="ECO:0000256" key="15">
    <source>
        <dbReference type="SAM" id="MobiDB-lite"/>
    </source>
</evidence>
<evidence type="ECO:0000313" key="17">
    <source>
        <dbReference type="EMBL" id="KAI9633447.1"/>
    </source>
</evidence>
<evidence type="ECO:0000256" key="5">
    <source>
        <dbReference type="ARBA" id="ARBA00022679"/>
    </source>
</evidence>
<evidence type="ECO:0000256" key="2">
    <source>
        <dbReference type="ARBA" id="ARBA00009196"/>
    </source>
</evidence>
<dbReference type="GO" id="GO:0005524">
    <property type="term" value="F:ATP binding"/>
    <property type="evidence" value="ECO:0007669"/>
    <property type="project" value="UniProtKB-KW"/>
</dbReference>
<evidence type="ECO:0000256" key="13">
    <source>
        <dbReference type="ARBA" id="ARBA00068353"/>
    </source>
</evidence>
<dbReference type="SMART" id="SM00090">
    <property type="entry name" value="RIO"/>
    <property type="match status" value="1"/>
</dbReference>
<comment type="catalytic activity">
    <reaction evidence="12">
        <text>L-seryl-[protein] + ATP = O-phospho-L-seryl-[protein] + ADP + H(+)</text>
        <dbReference type="Rhea" id="RHEA:17989"/>
        <dbReference type="Rhea" id="RHEA-COMP:9863"/>
        <dbReference type="Rhea" id="RHEA-COMP:11604"/>
        <dbReference type="ChEBI" id="CHEBI:15378"/>
        <dbReference type="ChEBI" id="CHEBI:29999"/>
        <dbReference type="ChEBI" id="CHEBI:30616"/>
        <dbReference type="ChEBI" id="CHEBI:83421"/>
        <dbReference type="ChEBI" id="CHEBI:456216"/>
        <dbReference type="EC" id="2.7.11.1"/>
    </reaction>
</comment>